<name>A0A1T1DKP5_9LEPT</name>
<evidence type="ECO:0000313" key="1">
    <source>
        <dbReference type="EMBL" id="OOV41461.1"/>
    </source>
</evidence>
<dbReference type="Pfam" id="PF07599">
    <property type="entry name" value="DUF1563"/>
    <property type="match status" value="1"/>
</dbReference>
<organism evidence="1 2">
    <name type="scientific">Leptospira kirschneri serovar Pomona</name>
    <dbReference type="NCBI Taxonomy" id="561005"/>
    <lineage>
        <taxon>Bacteria</taxon>
        <taxon>Pseudomonadati</taxon>
        <taxon>Spirochaetota</taxon>
        <taxon>Spirochaetia</taxon>
        <taxon>Leptospirales</taxon>
        <taxon>Leptospiraceae</taxon>
        <taxon>Leptospira</taxon>
    </lineage>
</organism>
<proteinExistence type="predicted"/>
<accession>A0A1T1DKP5</accession>
<protein>
    <submittedName>
        <fullName evidence="1">Uncharacterized protein</fullName>
    </submittedName>
</protein>
<evidence type="ECO:0000313" key="2">
    <source>
        <dbReference type="Proteomes" id="UP000191008"/>
    </source>
</evidence>
<gene>
    <name evidence="1" type="ORF">B1J93_12900</name>
</gene>
<reference evidence="1 2" key="1">
    <citation type="submission" date="2017-02" db="EMBL/GenBank/DDBJ databases">
        <title>Comparative genomic analysis of Brazilian Leptospira kirschneri strains of different serogroups.</title>
        <authorList>
            <person name="Moreno L.Z."/>
            <person name="Miraglia F."/>
            <person name="Kremer F.S."/>
            <person name="Eslabao M.R."/>
            <person name="Lilenbaum W."/>
            <person name="Dellagostin O.A."/>
            <person name="Moreno A.M."/>
        </authorList>
    </citation>
    <scope>NUCLEOTIDE SEQUENCE [LARGE SCALE GENOMIC DNA]</scope>
    <source>
        <strain evidence="1 2">M110/06</strain>
    </source>
</reference>
<sequence>MKKILTILIGFFLLETSENLNTNSIISSDLRSYLLSTIGFNFSKPYPSLFWYFLNFIILSHSSSQSDFSHFLCEASTFQR</sequence>
<dbReference type="InterPro" id="IPR011457">
    <property type="entry name" value="DUF1563"/>
</dbReference>
<dbReference type="RefSeq" id="WP_004752441.1">
    <property type="nucleotide sequence ID" value="NZ_MVIT01000070.1"/>
</dbReference>
<comment type="caution">
    <text evidence="1">The sequence shown here is derived from an EMBL/GenBank/DDBJ whole genome shotgun (WGS) entry which is preliminary data.</text>
</comment>
<dbReference type="AlphaFoldDB" id="A0A1T1DKP5"/>
<dbReference type="EMBL" id="MVIT01000070">
    <property type="protein sequence ID" value="OOV41461.1"/>
    <property type="molecule type" value="Genomic_DNA"/>
</dbReference>
<dbReference type="Proteomes" id="UP000191008">
    <property type="component" value="Unassembled WGS sequence"/>
</dbReference>